<name>A0ABU6W0K4_9FABA</name>
<evidence type="ECO:0000313" key="2">
    <source>
        <dbReference type="Proteomes" id="UP001341840"/>
    </source>
</evidence>
<gene>
    <name evidence="1" type="ORF">PIB30_101371</name>
</gene>
<keyword evidence="2" id="KW-1185">Reference proteome</keyword>
<evidence type="ECO:0000313" key="1">
    <source>
        <dbReference type="EMBL" id="MED6177788.1"/>
    </source>
</evidence>
<reference evidence="1 2" key="1">
    <citation type="journal article" date="2023" name="Plants (Basel)">
        <title>Bridging the Gap: Combining Genomics and Transcriptomics Approaches to Understand Stylosanthes scabra, an Orphan Legume from the Brazilian Caatinga.</title>
        <authorList>
            <person name="Ferreira-Neto J.R.C."/>
            <person name="da Silva M.D."/>
            <person name="Binneck E."/>
            <person name="de Melo N.F."/>
            <person name="da Silva R.H."/>
            <person name="de Melo A.L.T.M."/>
            <person name="Pandolfi V."/>
            <person name="Bustamante F.O."/>
            <person name="Brasileiro-Vidal A.C."/>
            <person name="Benko-Iseppon A.M."/>
        </authorList>
    </citation>
    <scope>NUCLEOTIDE SEQUENCE [LARGE SCALE GENOMIC DNA]</scope>
    <source>
        <tissue evidence="1">Leaves</tissue>
    </source>
</reference>
<protein>
    <submittedName>
        <fullName evidence="1">Uncharacterized protein</fullName>
    </submittedName>
</protein>
<accession>A0ABU6W0K4</accession>
<feature type="non-terminal residue" evidence="1">
    <location>
        <position position="104"/>
    </location>
</feature>
<comment type="caution">
    <text evidence="1">The sequence shown here is derived from an EMBL/GenBank/DDBJ whole genome shotgun (WGS) entry which is preliminary data.</text>
</comment>
<dbReference type="Proteomes" id="UP001341840">
    <property type="component" value="Unassembled WGS sequence"/>
</dbReference>
<sequence length="104" mass="11546">MALGEAQAGAVHWHDEWKFLAEETGEMVQETFEILMDHIRHLNPAIEYSMITLDTCWDPKGKRIYNPKAESQEGLPEPVAEVQLGAGGQLEPPEEQVEGAMAGD</sequence>
<proteinExistence type="predicted"/>
<organism evidence="1 2">
    <name type="scientific">Stylosanthes scabra</name>
    <dbReference type="NCBI Taxonomy" id="79078"/>
    <lineage>
        <taxon>Eukaryota</taxon>
        <taxon>Viridiplantae</taxon>
        <taxon>Streptophyta</taxon>
        <taxon>Embryophyta</taxon>
        <taxon>Tracheophyta</taxon>
        <taxon>Spermatophyta</taxon>
        <taxon>Magnoliopsida</taxon>
        <taxon>eudicotyledons</taxon>
        <taxon>Gunneridae</taxon>
        <taxon>Pentapetalae</taxon>
        <taxon>rosids</taxon>
        <taxon>fabids</taxon>
        <taxon>Fabales</taxon>
        <taxon>Fabaceae</taxon>
        <taxon>Papilionoideae</taxon>
        <taxon>50 kb inversion clade</taxon>
        <taxon>dalbergioids sensu lato</taxon>
        <taxon>Dalbergieae</taxon>
        <taxon>Pterocarpus clade</taxon>
        <taxon>Stylosanthes</taxon>
    </lineage>
</organism>
<dbReference type="EMBL" id="JASCZI010153992">
    <property type="protein sequence ID" value="MED6177788.1"/>
    <property type="molecule type" value="Genomic_DNA"/>
</dbReference>